<gene>
    <name evidence="1" type="ORF">SAMN02982996_00492</name>
</gene>
<evidence type="ECO:0000313" key="1">
    <source>
        <dbReference type="EMBL" id="SDZ86472.1"/>
    </source>
</evidence>
<dbReference type="AlphaFoldDB" id="A0A1H3WJG9"/>
<dbReference type="Proteomes" id="UP000187280">
    <property type="component" value="Unassembled WGS sequence"/>
</dbReference>
<name>A0A1H3WJG9_9GAMM</name>
<organism evidence="1 2">
    <name type="scientific">Lonsdalea quercina</name>
    <dbReference type="NCBI Taxonomy" id="71657"/>
    <lineage>
        <taxon>Bacteria</taxon>
        <taxon>Pseudomonadati</taxon>
        <taxon>Pseudomonadota</taxon>
        <taxon>Gammaproteobacteria</taxon>
        <taxon>Enterobacterales</taxon>
        <taxon>Pectobacteriaceae</taxon>
        <taxon>Lonsdalea</taxon>
    </lineage>
</organism>
<reference evidence="1 2" key="1">
    <citation type="submission" date="2016-10" db="EMBL/GenBank/DDBJ databases">
        <authorList>
            <person name="de Groot N.N."/>
        </authorList>
    </citation>
    <scope>NUCLEOTIDE SEQUENCE [LARGE SCALE GENOMIC DNA]</scope>
    <source>
        <strain evidence="1 2">ATCC 29281</strain>
    </source>
</reference>
<protein>
    <submittedName>
        <fullName evidence="1">Uncharacterized protein</fullName>
    </submittedName>
</protein>
<dbReference type="EMBL" id="FNQS01000001">
    <property type="protein sequence ID" value="SDZ86472.1"/>
    <property type="molecule type" value="Genomic_DNA"/>
</dbReference>
<sequence>MRRALTEVARLRHAVTARSPSLLSMALMLIPNDFNLKLDISILRRINRVNRLMDKTAAAGEARHLTISALKHILSPLQAEQS</sequence>
<dbReference type="RefSeq" id="WP_026742949.1">
    <property type="nucleotide sequence ID" value="NZ_FNQS01000001.1"/>
</dbReference>
<keyword evidence="2" id="KW-1185">Reference proteome</keyword>
<dbReference type="STRING" id="71657.SAMN02982996_00492"/>
<evidence type="ECO:0000313" key="2">
    <source>
        <dbReference type="Proteomes" id="UP000187280"/>
    </source>
</evidence>
<accession>A0A1H3WJG9</accession>
<dbReference type="GeneID" id="97763430"/>
<proteinExistence type="predicted"/>